<keyword evidence="3" id="KW-1185">Reference proteome</keyword>
<dbReference type="InterPro" id="IPR000086">
    <property type="entry name" value="NUDIX_hydrolase_dom"/>
</dbReference>
<dbReference type="SUPFAM" id="SSF55811">
    <property type="entry name" value="Nudix"/>
    <property type="match status" value="1"/>
</dbReference>
<evidence type="ECO:0000313" key="3">
    <source>
        <dbReference type="Proteomes" id="UP000663207"/>
    </source>
</evidence>
<dbReference type="EMBL" id="CP071502">
    <property type="protein sequence ID" value="QSX38622.1"/>
    <property type="molecule type" value="Genomic_DNA"/>
</dbReference>
<keyword evidence="2" id="KW-0378">Hydrolase</keyword>
<proteinExistence type="predicted"/>
<sequence length="136" mass="15484">MSEDFTGCKLAYIFEGQLLVYKHDNFSNIPFPGLLDFPGGGREGLESPEECVLRELLEEFSINLPISRLIYKKMVPSHNNDGNSFFFVTKGNQSEINSISFGDEGQYWELMPIEVYLSHPEAIPDLISRLKGYLNQ</sequence>
<dbReference type="GO" id="GO:0016787">
    <property type="term" value="F:hydrolase activity"/>
    <property type="evidence" value="ECO:0007669"/>
    <property type="project" value="UniProtKB-KW"/>
</dbReference>
<evidence type="ECO:0000313" key="2">
    <source>
        <dbReference type="EMBL" id="QSX38622.1"/>
    </source>
</evidence>
<dbReference type="Proteomes" id="UP000663207">
    <property type="component" value="Chromosome"/>
</dbReference>
<reference evidence="2 3" key="1">
    <citation type="submission" date="2021-03" db="EMBL/GenBank/DDBJ databases">
        <title>Novel species identification of genus Shewanella.</title>
        <authorList>
            <person name="Liu G."/>
            <person name="Zhang Q."/>
        </authorList>
    </citation>
    <scope>NUCLEOTIDE SEQUENCE [LARGE SCALE GENOMIC DNA]</scope>
    <source>
        <strain evidence="2 3">FJAT-52962</strain>
    </source>
</reference>
<accession>A0ABX7R460</accession>
<dbReference type="Pfam" id="PF00293">
    <property type="entry name" value="NUDIX"/>
    <property type="match status" value="1"/>
</dbReference>
<dbReference type="InterPro" id="IPR015797">
    <property type="entry name" value="NUDIX_hydrolase-like_dom_sf"/>
</dbReference>
<dbReference type="Gene3D" id="3.90.79.10">
    <property type="entry name" value="Nucleoside Triphosphate Pyrophosphohydrolase"/>
    <property type="match status" value="1"/>
</dbReference>
<dbReference type="RefSeq" id="WP_207381668.1">
    <property type="nucleotide sequence ID" value="NZ_CP071502.1"/>
</dbReference>
<organism evidence="2 3">
    <name type="scientific">Shewanella sedimentimangrovi</name>
    <dbReference type="NCBI Taxonomy" id="2814293"/>
    <lineage>
        <taxon>Bacteria</taxon>
        <taxon>Pseudomonadati</taxon>
        <taxon>Pseudomonadota</taxon>
        <taxon>Gammaproteobacteria</taxon>
        <taxon>Alteromonadales</taxon>
        <taxon>Shewanellaceae</taxon>
        <taxon>Shewanella</taxon>
    </lineage>
</organism>
<name>A0ABX7R460_9GAMM</name>
<feature type="domain" description="Nudix hydrolase" evidence="1">
    <location>
        <begin position="1"/>
        <end position="134"/>
    </location>
</feature>
<dbReference type="PROSITE" id="PS51462">
    <property type="entry name" value="NUDIX"/>
    <property type="match status" value="1"/>
</dbReference>
<evidence type="ECO:0000259" key="1">
    <source>
        <dbReference type="PROSITE" id="PS51462"/>
    </source>
</evidence>
<gene>
    <name evidence="2" type="ORF">JYB85_07360</name>
</gene>
<protein>
    <submittedName>
        <fullName evidence="2">NUDIX hydrolase</fullName>
    </submittedName>
</protein>